<evidence type="ECO:0000256" key="2">
    <source>
        <dbReference type="ARBA" id="ARBA00005019"/>
    </source>
</evidence>
<accession>A0A926HQA3</accession>
<evidence type="ECO:0000256" key="6">
    <source>
        <dbReference type="ARBA" id="ARBA00022741"/>
    </source>
</evidence>
<evidence type="ECO:0000256" key="5">
    <source>
        <dbReference type="ARBA" id="ARBA00022695"/>
    </source>
</evidence>
<dbReference type="Pfam" id="PF01467">
    <property type="entry name" value="CTP_transf_like"/>
    <property type="match status" value="1"/>
</dbReference>
<dbReference type="HAMAP" id="MF_00244">
    <property type="entry name" value="NaMN_adenylyltr"/>
    <property type="match status" value="1"/>
</dbReference>
<gene>
    <name evidence="10 12" type="primary">nadD</name>
    <name evidence="12" type="ORF">IAG03_00590</name>
</gene>
<keyword evidence="3 10" id="KW-0662">Pyridine nucleotide biosynthesis</keyword>
<dbReference type="Gene3D" id="3.40.50.620">
    <property type="entry name" value="HUPs"/>
    <property type="match status" value="1"/>
</dbReference>
<evidence type="ECO:0000256" key="1">
    <source>
        <dbReference type="ARBA" id="ARBA00002324"/>
    </source>
</evidence>
<dbReference type="EC" id="2.7.7.18" evidence="10"/>
<dbReference type="InterPro" id="IPR004821">
    <property type="entry name" value="Cyt_trans-like"/>
</dbReference>
<evidence type="ECO:0000313" key="13">
    <source>
        <dbReference type="Proteomes" id="UP000651482"/>
    </source>
</evidence>
<dbReference type="SUPFAM" id="SSF52374">
    <property type="entry name" value="Nucleotidylyl transferase"/>
    <property type="match status" value="1"/>
</dbReference>
<comment type="similarity">
    <text evidence="10">Belongs to the NadD family.</text>
</comment>
<dbReference type="InterPro" id="IPR014729">
    <property type="entry name" value="Rossmann-like_a/b/a_fold"/>
</dbReference>
<evidence type="ECO:0000256" key="10">
    <source>
        <dbReference type="HAMAP-Rule" id="MF_00244"/>
    </source>
</evidence>
<dbReference type="InterPro" id="IPR005248">
    <property type="entry name" value="NadD/NMNAT"/>
</dbReference>
<keyword evidence="4 10" id="KW-0808">Transferase</keyword>
<dbReference type="CDD" id="cd02165">
    <property type="entry name" value="NMNAT"/>
    <property type="match status" value="1"/>
</dbReference>
<protein>
    <recommendedName>
        <fullName evidence="10">Probable nicotinate-nucleotide adenylyltransferase</fullName>
        <ecNumber evidence="10">2.7.7.18</ecNumber>
    </recommendedName>
    <alternativeName>
        <fullName evidence="10">Deamido-NAD(+) diphosphorylase</fullName>
    </alternativeName>
    <alternativeName>
        <fullName evidence="10">Deamido-NAD(+) pyrophosphorylase</fullName>
    </alternativeName>
    <alternativeName>
        <fullName evidence="10">Nicotinate mononucleotide adenylyltransferase</fullName>
        <shortName evidence="10">NaMN adenylyltransferase</shortName>
    </alternativeName>
</protein>
<name>A0A926HQA3_9FIRM</name>
<comment type="catalytic activity">
    <reaction evidence="9 10">
        <text>nicotinate beta-D-ribonucleotide + ATP + H(+) = deamido-NAD(+) + diphosphate</text>
        <dbReference type="Rhea" id="RHEA:22860"/>
        <dbReference type="ChEBI" id="CHEBI:15378"/>
        <dbReference type="ChEBI" id="CHEBI:30616"/>
        <dbReference type="ChEBI" id="CHEBI:33019"/>
        <dbReference type="ChEBI" id="CHEBI:57502"/>
        <dbReference type="ChEBI" id="CHEBI:58437"/>
        <dbReference type="EC" id="2.7.7.18"/>
    </reaction>
</comment>
<dbReference type="AlphaFoldDB" id="A0A926HQA3"/>
<dbReference type="GO" id="GO:0005524">
    <property type="term" value="F:ATP binding"/>
    <property type="evidence" value="ECO:0007669"/>
    <property type="project" value="UniProtKB-KW"/>
</dbReference>
<organism evidence="12 13">
    <name type="scientific">Yeguia hominis</name>
    <dbReference type="NCBI Taxonomy" id="2763662"/>
    <lineage>
        <taxon>Bacteria</taxon>
        <taxon>Bacillati</taxon>
        <taxon>Bacillota</taxon>
        <taxon>Clostridia</taxon>
        <taxon>Eubacteriales</taxon>
        <taxon>Yeguiaceae</taxon>
        <taxon>Yeguia</taxon>
    </lineage>
</organism>
<reference evidence="12" key="1">
    <citation type="submission" date="2020-08" db="EMBL/GenBank/DDBJ databases">
        <title>Genome public.</title>
        <authorList>
            <person name="Liu C."/>
            <person name="Sun Q."/>
        </authorList>
    </citation>
    <scope>NUCLEOTIDE SEQUENCE</scope>
    <source>
        <strain evidence="12">NSJ-40</strain>
    </source>
</reference>
<dbReference type="NCBIfam" id="TIGR00482">
    <property type="entry name" value="nicotinate (nicotinamide) nucleotide adenylyltransferase"/>
    <property type="match status" value="1"/>
</dbReference>
<evidence type="ECO:0000313" key="12">
    <source>
        <dbReference type="EMBL" id="MBC8532519.1"/>
    </source>
</evidence>
<keyword evidence="5 10" id="KW-0548">Nucleotidyltransferase</keyword>
<feature type="domain" description="Cytidyltransferase-like" evidence="11">
    <location>
        <begin position="5"/>
        <end position="172"/>
    </location>
</feature>
<dbReference type="PANTHER" id="PTHR39321">
    <property type="entry name" value="NICOTINATE-NUCLEOTIDE ADENYLYLTRANSFERASE-RELATED"/>
    <property type="match status" value="1"/>
</dbReference>
<comment type="pathway">
    <text evidence="2 10">Cofactor biosynthesis; NAD(+) biosynthesis; deamido-NAD(+) from nicotinate D-ribonucleotide: step 1/1.</text>
</comment>
<evidence type="ECO:0000256" key="8">
    <source>
        <dbReference type="ARBA" id="ARBA00023027"/>
    </source>
</evidence>
<dbReference type="GO" id="GO:0009435">
    <property type="term" value="P:NAD+ biosynthetic process"/>
    <property type="evidence" value="ECO:0007669"/>
    <property type="project" value="UniProtKB-UniRule"/>
</dbReference>
<comment type="function">
    <text evidence="1 10">Catalyzes the reversible adenylation of nicotinate mononucleotide (NaMN) to nicotinic acid adenine dinucleotide (NaAD).</text>
</comment>
<dbReference type="EMBL" id="JACRSN010000001">
    <property type="protein sequence ID" value="MBC8532519.1"/>
    <property type="molecule type" value="Genomic_DNA"/>
</dbReference>
<dbReference type="GO" id="GO:0004515">
    <property type="term" value="F:nicotinate-nucleotide adenylyltransferase activity"/>
    <property type="evidence" value="ECO:0007669"/>
    <property type="project" value="UniProtKB-UniRule"/>
</dbReference>
<keyword evidence="13" id="KW-1185">Reference proteome</keyword>
<dbReference type="NCBIfam" id="TIGR00125">
    <property type="entry name" value="cyt_tran_rel"/>
    <property type="match status" value="1"/>
</dbReference>
<evidence type="ECO:0000256" key="9">
    <source>
        <dbReference type="ARBA" id="ARBA00048721"/>
    </source>
</evidence>
<proteinExistence type="inferred from homology"/>
<keyword evidence="8 10" id="KW-0520">NAD</keyword>
<evidence type="ECO:0000256" key="3">
    <source>
        <dbReference type="ARBA" id="ARBA00022642"/>
    </source>
</evidence>
<dbReference type="PANTHER" id="PTHR39321:SF3">
    <property type="entry name" value="PHOSPHOPANTETHEINE ADENYLYLTRANSFERASE"/>
    <property type="match status" value="1"/>
</dbReference>
<evidence type="ECO:0000259" key="11">
    <source>
        <dbReference type="Pfam" id="PF01467"/>
    </source>
</evidence>
<dbReference type="RefSeq" id="WP_249317721.1">
    <property type="nucleotide sequence ID" value="NZ_JACRSN010000001.1"/>
</dbReference>
<sequence>MRIAVYGGTFNPIHNAHLHLMRSFAEAMQFDRIILMPSHTPPHKSGKALASPEDRLAMCRLAVANEAFPVEVSEMEIRRGGASYTADTLEALHRENPQDELFLLMGEDMFLSLAKWYDPQRIFRYAKICAAPRSREGLANLAAYEKTLAALGAQCFLKEIAYLPVSSTMVREAVRARKSIRALVPEAVAAYIETHGLYRAQEA</sequence>
<evidence type="ECO:0000256" key="7">
    <source>
        <dbReference type="ARBA" id="ARBA00022840"/>
    </source>
</evidence>
<comment type="caution">
    <text evidence="12">The sequence shown here is derived from an EMBL/GenBank/DDBJ whole genome shotgun (WGS) entry which is preliminary data.</text>
</comment>
<keyword evidence="6 10" id="KW-0547">Nucleotide-binding</keyword>
<evidence type="ECO:0000256" key="4">
    <source>
        <dbReference type="ARBA" id="ARBA00022679"/>
    </source>
</evidence>
<dbReference type="Proteomes" id="UP000651482">
    <property type="component" value="Unassembled WGS sequence"/>
</dbReference>
<keyword evidence="7 10" id="KW-0067">ATP-binding</keyword>
<dbReference type="NCBIfam" id="NF000840">
    <property type="entry name" value="PRK00071.1-3"/>
    <property type="match status" value="1"/>
</dbReference>